<dbReference type="WBParaSite" id="ACAC_0000416701-mRNA-1">
    <property type="protein sequence ID" value="ACAC_0000416701-mRNA-1"/>
    <property type="gene ID" value="ACAC_0000416701"/>
</dbReference>
<accession>A0A0K0D272</accession>
<keyword evidence="1" id="KW-1185">Reference proteome</keyword>
<reference evidence="2" key="2">
    <citation type="submission" date="2017-02" db="UniProtKB">
        <authorList>
            <consortium name="WormBaseParasite"/>
        </authorList>
    </citation>
    <scope>IDENTIFICATION</scope>
</reference>
<proteinExistence type="predicted"/>
<organism evidence="1 2">
    <name type="scientific">Angiostrongylus cantonensis</name>
    <name type="common">Rat lungworm</name>
    <dbReference type="NCBI Taxonomy" id="6313"/>
    <lineage>
        <taxon>Eukaryota</taxon>
        <taxon>Metazoa</taxon>
        <taxon>Ecdysozoa</taxon>
        <taxon>Nematoda</taxon>
        <taxon>Chromadorea</taxon>
        <taxon>Rhabditida</taxon>
        <taxon>Rhabditina</taxon>
        <taxon>Rhabditomorpha</taxon>
        <taxon>Strongyloidea</taxon>
        <taxon>Metastrongylidae</taxon>
        <taxon>Angiostrongylus</taxon>
    </lineage>
</organism>
<protein>
    <submittedName>
        <fullName evidence="2">Uncharacterized protein</fullName>
    </submittedName>
</protein>
<evidence type="ECO:0000313" key="2">
    <source>
        <dbReference type="WBParaSite" id="ACAC_0000416701-mRNA-1"/>
    </source>
</evidence>
<evidence type="ECO:0000313" key="1">
    <source>
        <dbReference type="Proteomes" id="UP000035642"/>
    </source>
</evidence>
<reference evidence="1" key="1">
    <citation type="submission" date="2012-09" db="EMBL/GenBank/DDBJ databases">
        <authorList>
            <person name="Martin A.A."/>
        </authorList>
    </citation>
    <scope>NUCLEOTIDE SEQUENCE</scope>
</reference>
<dbReference type="Proteomes" id="UP000035642">
    <property type="component" value="Unassembled WGS sequence"/>
</dbReference>
<sequence>MDVGKRGGARAFRGFFNGHSAKRISEFFPYYLYDKRGGGRAFVGGWQPYEGFGRRCSCQAAVDVHGLVEHRWSFPDNIMLLRWIFSHWYILGWTYGRYLRTFDSLD</sequence>
<dbReference type="AlphaFoldDB" id="A0A0K0D272"/>
<name>A0A0K0D272_ANGCA</name>